<dbReference type="Proteomes" id="UP000800036">
    <property type="component" value="Unassembled WGS sequence"/>
</dbReference>
<evidence type="ECO:0000256" key="2">
    <source>
        <dbReference type="SAM" id="SignalP"/>
    </source>
</evidence>
<feature type="region of interest" description="Disordered" evidence="1">
    <location>
        <begin position="264"/>
        <end position="287"/>
    </location>
</feature>
<keyword evidence="4" id="KW-1185">Reference proteome</keyword>
<protein>
    <recommendedName>
        <fullName evidence="5">Extracellular membrane protein CFEM domain-containing protein</fullName>
    </recommendedName>
</protein>
<name>A0A6A5VBV4_9PLEO</name>
<keyword evidence="2" id="KW-0732">Signal</keyword>
<evidence type="ECO:0000313" key="3">
    <source>
        <dbReference type="EMBL" id="KAF1973829.1"/>
    </source>
</evidence>
<feature type="signal peptide" evidence="2">
    <location>
        <begin position="1"/>
        <end position="17"/>
    </location>
</feature>
<dbReference type="OrthoDB" id="10624233at2759"/>
<proteinExistence type="predicted"/>
<gene>
    <name evidence="3" type="ORF">BU23DRAFT_567930</name>
</gene>
<sequence length="316" mass="33559">MKLFLLCYFMLCSLASAQGLRRWWIPLPKFIPRPIVPAPVKPIVPPPEPIRPPLELPPPKVPPKYAAAVLSARNAAQAAAPLTPLPGAVQTQMANLERSVMNHVGTDLGGQFIEQLASALLGSRATSSQRTATPTGPVTASPLDMSLYQPCLSYASKLSSCALATPNFFTFTGTDWAVDQASCACYTSTASCEAPTLNTAFDDFASSCQGYLHWKEGYTKVASAMDGTGVMGPSFCSSAQMIIKTGYADLSLAGTLAPTGCAVPSPSPAPSLVRPSKGEGERSAGRRLGPGAFFTGFDRLMLAMRGIFGEFTYRWH</sequence>
<feature type="chain" id="PRO_5025614239" description="Extracellular membrane protein CFEM domain-containing protein" evidence="2">
    <location>
        <begin position="18"/>
        <end position="316"/>
    </location>
</feature>
<reference evidence="3" key="1">
    <citation type="journal article" date="2020" name="Stud. Mycol.">
        <title>101 Dothideomycetes genomes: a test case for predicting lifestyles and emergence of pathogens.</title>
        <authorList>
            <person name="Haridas S."/>
            <person name="Albert R."/>
            <person name="Binder M."/>
            <person name="Bloem J."/>
            <person name="Labutti K."/>
            <person name="Salamov A."/>
            <person name="Andreopoulos B."/>
            <person name="Baker S."/>
            <person name="Barry K."/>
            <person name="Bills G."/>
            <person name="Bluhm B."/>
            <person name="Cannon C."/>
            <person name="Castanera R."/>
            <person name="Culley D."/>
            <person name="Daum C."/>
            <person name="Ezra D."/>
            <person name="Gonzalez J."/>
            <person name="Henrissat B."/>
            <person name="Kuo A."/>
            <person name="Liang C."/>
            <person name="Lipzen A."/>
            <person name="Lutzoni F."/>
            <person name="Magnuson J."/>
            <person name="Mondo S."/>
            <person name="Nolan M."/>
            <person name="Ohm R."/>
            <person name="Pangilinan J."/>
            <person name="Park H.-J."/>
            <person name="Ramirez L."/>
            <person name="Alfaro M."/>
            <person name="Sun H."/>
            <person name="Tritt A."/>
            <person name="Yoshinaga Y."/>
            <person name="Zwiers L.-H."/>
            <person name="Turgeon B."/>
            <person name="Goodwin S."/>
            <person name="Spatafora J."/>
            <person name="Crous P."/>
            <person name="Grigoriev I."/>
        </authorList>
    </citation>
    <scope>NUCLEOTIDE SEQUENCE</scope>
    <source>
        <strain evidence="3">CBS 107.79</strain>
    </source>
</reference>
<dbReference type="EMBL" id="ML976678">
    <property type="protein sequence ID" value="KAF1973829.1"/>
    <property type="molecule type" value="Genomic_DNA"/>
</dbReference>
<evidence type="ECO:0008006" key="5">
    <source>
        <dbReference type="Google" id="ProtNLM"/>
    </source>
</evidence>
<dbReference type="AlphaFoldDB" id="A0A6A5VBV4"/>
<accession>A0A6A5VBV4</accession>
<organism evidence="3 4">
    <name type="scientific">Bimuria novae-zelandiae CBS 107.79</name>
    <dbReference type="NCBI Taxonomy" id="1447943"/>
    <lineage>
        <taxon>Eukaryota</taxon>
        <taxon>Fungi</taxon>
        <taxon>Dikarya</taxon>
        <taxon>Ascomycota</taxon>
        <taxon>Pezizomycotina</taxon>
        <taxon>Dothideomycetes</taxon>
        <taxon>Pleosporomycetidae</taxon>
        <taxon>Pleosporales</taxon>
        <taxon>Massarineae</taxon>
        <taxon>Didymosphaeriaceae</taxon>
        <taxon>Bimuria</taxon>
    </lineage>
</organism>
<evidence type="ECO:0000313" key="4">
    <source>
        <dbReference type="Proteomes" id="UP000800036"/>
    </source>
</evidence>
<evidence type="ECO:0000256" key="1">
    <source>
        <dbReference type="SAM" id="MobiDB-lite"/>
    </source>
</evidence>